<organism evidence="1 2">
    <name type="scientific">Microbulbifer agarilyticus</name>
    <dbReference type="NCBI Taxonomy" id="260552"/>
    <lineage>
        <taxon>Bacteria</taxon>
        <taxon>Pseudomonadati</taxon>
        <taxon>Pseudomonadota</taxon>
        <taxon>Gammaproteobacteria</taxon>
        <taxon>Cellvibrionales</taxon>
        <taxon>Microbulbiferaceae</taxon>
        <taxon>Microbulbifer</taxon>
    </lineage>
</organism>
<dbReference type="Proteomes" id="UP000188219">
    <property type="component" value="Chromosome"/>
</dbReference>
<protein>
    <submittedName>
        <fullName evidence="1">Uncharacterized protein</fullName>
    </submittedName>
</protein>
<dbReference type="EMBL" id="CP019650">
    <property type="protein sequence ID" value="AQQ69559.1"/>
    <property type="molecule type" value="Genomic_DNA"/>
</dbReference>
<dbReference type="AlphaFoldDB" id="A0A1Q2MA73"/>
<dbReference type="KEGG" id="maga:Mag101_12565"/>
<reference evidence="1" key="1">
    <citation type="submission" date="2017-02" db="EMBL/GenBank/DDBJ databases">
        <title>Genome of Microbulbifer agarilyticus GP101.</title>
        <authorList>
            <person name="Jung J."/>
            <person name="Bae S.S."/>
            <person name="Baek K."/>
        </authorList>
    </citation>
    <scope>NUCLEOTIDE SEQUENCE [LARGE SCALE GENOMIC DNA]</scope>
    <source>
        <strain evidence="1">GP101</strain>
    </source>
</reference>
<proteinExistence type="predicted"/>
<evidence type="ECO:0000313" key="2">
    <source>
        <dbReference type="Proteomes" id="UP000188219"/>
    </source>
</evidence>
<gene>
    <name evidence="1" type="ORF">Mag101_12565</name>
</gene>
<name>A0A1Q2MA73_9GAMM</name>
<accession>A0A1Q2MA73</accession>
<sequence>MKPDTSTVMRNIISEVRATLPFTMPAAELCAGPCQGCAKKLLEYLDQEIDEWEHRLDADEKPTIGEVAKFGKTCSRIHKAIAANGLITSDREPGKNTDAK</sequence>
<keyword evidence="2" id="KW-1185">Reference proteome</keyword>
<evidence type="ECO:0000313" key="1">
    <source>
        <dbReference type="EMBL" id="AQQ69559.1"/>
    </source>
</evidence>
<dbReference type="STRING" id="260552.Mag101_12565"/>
<dbReference type="RefSeq" id="WP_198039986.1">
    <property type="nucleotide sequence ID" value="NZ_CP019650.1"/>
</dbReference>